<dbReference type="Proteomes" id="UP000308652">
    <property type="component" value="Unassembled WGS sequence"/>
</dbReference>
<name>A0A5C3M6T5_9AGAR</name>
<sequence>MAHSSGLALDDYARYGRQMILDRFGLPGQPTIPRFLRPCIHLRPSTRATQITQGLRCRSRCRRSWMSRTSVE</sequence>
<proteinExistence type="predicted"/>
<accession>A0A5C3M6T5</accession>
<evidence type="ECO:0000313" key="2">
    <source>
        <dbReference type="Proteomes" id="UP000308652"/>
    </source>
</evidence>
<reference evidence="1 2" key="1">
    <citation type="journal article" date="2019" name="Nat. Ecol. Evol.">
        <title>Megaphylogeny resolves global patterns of mushroom evolution.</title>
        <authorList>
            <person name="Varga T."/>
            <person name="Krizsan K."/>
            <person name="Foldi C."/>
            <person name="Dima B."/>
            <person name="Sanchez-Garcia M."/>
            <person name="Sanchez-Ramirez S."/>
            <person name="Szollosi G.J."/>
            <person name="Szarkandi J.G."/>
            <person name="Papp V."/>
            <person name="Albert L."/>
            <person name="Andreopoulos W."/>
            <person name="Angelini C."/>
            <person name="Antonin V."/>
            <person name="Barry K.W."/>
            <person name="Bougher N.L."/>
            <person name="Buchanan P."/>
            <person name="Buyck B."/>
            <person name="Bense V."/>
            <person name="Catcheside P."/>
            <person name="Chovatia M."/>
            <person name="Cooper J."/>
            <person name="Damon W."/>
            <person name="Desjardin D."/>
            <person name="Finy P."/>
            <person name="Geml J."/>
            <person name="Haridas S."/>
            <person name="Hughes K."/>
            <person name="Justo A."/>
            <person name="Karasinski D."/>
            <person name="Kautmanova I."/>
            <person name="Kiss B."/>
            <person name="Kocsube S."/>
            <person name="Kotiranta H."/>
            <person name="LaButti K.M."/>
            <person name="Lechner B.E."/>
            <person name="Liimatainen K."/>
            <person name="Lipzen A."/>
            <person name="Lukacs Z."/>
            <person name="Mihaltcheva S."/>
            <person name="Morgado L.N."/>
            <person name="Niskanen T."/>
            <person name="Noordeloos M.E."/>
            <person name="Ohm R.A."/>
            <person name="Ortiz-Santana B."/>
            <person name="Ovrebo C."/>
            <person name="Racz N."/>
            <person name="Riley R."/>
            <person name="Savchenko A."/>
            <person name="Shiryaev A."/>
            <person name="Soop K."/>
            <person name="Spirin V."/>
            <person name="Szebenyi C."/>
            <person name="Tomsovsky M."/>
            <person name="Tulloss R.E."/>
            <person name="Uehling J."/>
            <person name="Grigoriev I.V."/>
            <person name="Vagvolgyi C."/>
            <person name="Papp T."/>
            <person name="Martin F.M."/>
            <person name="Miettinen O."/>
            <person name="Hibbett D.S."/>
            <person name="Nagy L.G."/>
        </authorList>
    </citation>
    <scope>NUCLEOTIDE SEQUENCE [LARGE SCALE GENOMIC DNA]</scope>
    <source>
        <strain evidence="1 2">CBS 166.37</strain>
    </source>
</reference>
<gene>
    <name evidence="1" type="ORF">BDQ12DRAFT_680339</name>
</gene>
<organism evidence="1 2">
    <name type="scientific">Crucibulum laeve</name>
    <dbReference type="NCBI Taxonomy" id="68775"/>
    <lineage>
        <taxon>Eukaryota</taxon>
        <taxon>Fungi</taxon>
        <taxon>Dikarya</taxon>
        <taxon>Basidiomycota</taxon>
        <taxon>Agaricomycotina</taxon>
        <taxon>Agaricomycetes</taxon>
        <taxon>Agaricomycetidae</taxon>
        <taxon>Agaricales</taxon>
        <taxon>Agaricineae</taxon>
        <taxon>Nidulariaceae</taxon>
        <taxon>Crucibulum</taxon>
    </lineage>
</organism>
<dbReference type="OrthoDB" id="10261062at2759"/>
<keyword evidence="2" id="KW-1185">Reference proteome</keyword>
<evidence type="ECO:0000313" key="1">
    <source>
        <dbReference type="EMBL" id="TFK40096.1"/>
    </source>
</evidence>
<dbReference type="AlphaFoldDB" id="A0A5C3M6T5"/>
<dbReference type="EMBL" id="ML213597">
    <property type="protein sequence ID" value="TFK40096.1"/>
    <property type="molecule type" value="Genomic_DNA"/>
</dbReference>
<protein>
    <submittedName>
        <fullName evidence="1">Uncharacterized protein</fullName>
    </submittedName>
</protein>